<dbReference type="AlphaFoldDB" id="C6X765"/>
<evidence type="ECO:0000313" key="1">
    <source>
        <dbReference type="EMBL" id="ACT51208.1"/>
    </source>
</evidence>
<accession>C6X765</accession>
<dbReference type="Proteomes" id="UP000002743">
    <property type="component" value="Chromosome"/>
</dbReference>
<dbReference type="OrthoDB" id="9788332at2"/>
<gene>
    <name evidence="1" type="ordered locus">Msip34_1966</name>
</gene>
<reference evidence="1 2" key="2">
    <citation type="journal article" date="2011" name="J. Bacteriol.">
        <title>Genomes of three methylotrophs from a single niche uncover genetic and metabolic divergence of Methylophilaceae.</title>
        <authorList>
            <person name="Lapidus A."/>
            <person name="Clum A."/>
            <person name="Labutti K."/>
            <person name="Kaluzhnaya M.G."/>
            <person name="Lim S."/>
            <person name="Beck D.A."/>
            <person name="Glavina Del Rio T."/>
            <person name="Nolan M."/>
            <person name="Mavromatis K."/>
            <person name="Huntemann M."/>
            <person name="Lucas S."/>
            <person name="Lidstrom M.E."/>
            <person name="Ivanova N."/>
            <person name="Chistoserdova L."/>
        </authorList>
    </citation>
    <scope>NUCLEOTIDE SEQUENCE [LARGE SCALE GENOMIC DNA]</scope>
    <source>
        <strain evidence="1 2">SIP3-4</strain>
    </source>
</reference>
<keyword evidence="2" id="KW-1185">Reference proteome</keyword>
<reference evidence="2" key="1">
    <citation type="submission" date="2009-07" db="EMBL/GenBank/DDBJ databases">
        <title>Complete sequence of chromosome of Methylovorus sp. SIP3-4.</title>
        <authorList>
            <person name="Lucas S."/>
            <person name="Copeland A."/>
            <person name="Lapidus A."/>
            <person name="Glavina del Rio T."/>
            <person name="Tice H."/>
            <person name="Bruce D."/>
            <person name="Goodwin L."/>
            <person name="Pitluck S."/>
            <person name="Clum A."/>
            <person name="Larimer F."/>
            <person name="Land M."/>
            <person name="Hauser L."/>
            <person name="Kyrpides N."/>
            <person name="Mikhailova N."/>
            <person name="Kayluzhnaya M."/>
            <person name="Chistoserdova L."/>
        </authorList>
    </citation>
    <scope>NUCLEOTIDE SEQUENCE [LARGE SCALE GENOMIC DNA]</scope>
    <source>
        <strain evidence="2">SIP3-4</strain>
    </source>
</reference>
<dbReference type="KEGG" id="mei:Msip34_1966"/>
<protein>
    <recommendedName>
        <fullName evidence="3">DUF2141 domain-containing protein</fullName>
    </recommendedName>
</protein>
<dbReference type="HOGENOM" id="CLU_125018_0_1_4"/>
<name>C6X765_METGS</name>
<proteinExistence type="predicted"/>
<evidence type="ECO:0000313" key="2">
    <source>
        <dbReference type="Proteomes" id="UP000002743"/>
    </source>
</evidence>
<sequence length="161" mass="17610">MAAIMPPWPLAKDTHSKECYVLYPRLYIGLILASLALHASAEGLPLVVKVEGVKNDKGNIRAALYDKAQTFRKEAEAVAVVLQAASPGEVILRWNDLKPGRYAVVVYHDEDANGELNRRFGMFPTEGYGLSNNPKVSGPPPFEPSAFDLSGATEISVELHY</sequence>
<dbReference type="EMBL" id="CP001674">
    <property type="protein sequence ID" value="ACT51208.1"/>
    <property type="molecule type" value="Genomic_DNA"/>
</dbReference>
<dbReference type="eggNOG" id="COG4704">
    <property type="taxonomic scope" value="Bacteria"/>
</dbReference>
<evidence type="ECO:0008006" key="3">
    <source>
        <dbReference type="Google" id="ProtNLM"/>
    </source>
</evidence>
<organism evidence="1 2">
    <name type="scientific">Methylovorus glucosotrophus (strain SIP3-4)</name>
    <dbReference type="NCBI Taxonomy" id="582744"/>
    <lineage>
        <taxon>Bacteria</taxon>
        <taxon>Pseudomonadati</taxon>
        <taxon>Pseudomonadota</taxon>
        <taxon>Betaproteobacteria</taxon>
        <taxon>Nitrosomonadales</taxon>
        <taxon>Methylophilaceae</taxon>
        <taxon>Methylovorus</taxon>
    </lineage>
</organism>
<dbReference type="InterPro" id="IPR018673">
    <property type="entry name" value="DUF2141"/>
</dbReference>
<dbReference type="Pfam" id="PF09912">
    <property type="entry name" value="DUF2141"/>
    <property type="match status" value="1"/>
</dbReference>